<dbReference type="InterPro" id="IPR013766">
    <property type="entry name" value="Thioredoxin_domain"/>
</dbReference>
<dbReference type="PROSITE" id="PS51352">
    <property type="entry name" value="THIOREDOXIN_2"/>
    <property type="match status" value="1"/>
</dbReference>
<evidence type="ECO:0000256" key="6">
    <source>
        <dbReference type="ARBA" id="ARBA00023284"/>
    </source>
</evidence>
<keyword evidence="6" id="KW-0676">Redox-active center</keyword>
<evidence type="ECO:0000256" key="4">
    <source>
        <dbReference type="ARBA" id="ARBA00022982"/>
    </source>
</evidence>
<evidence type="ECO:0000313" key="9">
    <source>
        <dbReference type="EMBL" id="MEN3070373.1"/>
    </source>
</evidence>
<comment type="similarity">
    <text evidence="1">Belongs to the thioredoxin family.</text>
</comment>
<evidence type="ECO:0000256" key="1">
    <source>
        <dbReference type="ARBA" id="ARBA00008987"/>
    </source>
</evidence>
<evidence type="ECO:0000259" key="8">
    <source>
        <dbReference type="PROSITE" id="PS51352"/>
    </source>
</evidence>
<keyword evidence="10" id="KW-1185">Reference proteome</keyword>
<dbReference type="Gene3D" id="2.30.30.380">
    <property type="entry name" value="Zn-finger domain of Sec23/24"/>
    <property type="match status" value="1"/>
</dbReference>
<evidence type="ECO:0000256" key="3">
    <source>
        <dbReference type="ARBA" id="ARBA00022723"/>
    </source>
</evidence>
<dbReference type="PROSITE" id="PS00194">
    <property type="entry name" value="THIOREDOXIN_1"/>
    <property type="match status" value="1"/>
</dbReference>
<protein>
    <recommendedName>
        <fullName evidence="7">Thioredoxin</fullName>
    </recommendedName>
</protein>
<dbReference type="EMBL" id="JBDIVE010000012">
    <property type="protein sequence ID" value="MEN3070373.1"/>
    <property type="molecule type" value="Genomic_DNA"/>
</dbReference>
<keyword evidence="5" id="KW-1015">Disulfide bond</keyword>
<dbReference type="NCBIfam" id="NF008229">
    <property type="entry name" value="PRK10996.1"/>
    <property type="match status" value="1"/>
</dbReference>
<evidence type="ECO:0000256" key="7">
    <source>
        <dbReference type="NCBIfam" id="TIGR01068"/>
    </source>
</evidence>
<dbReference type="PANTHER" id="PTHR45663">
    <property type="entry name" value="GEO12009P1"/>
    <property type="match status" value="1"/>
</dbReference>
<proteinExistence type="inferred from homology"/>
<dbReference type="SUPFAM" id="SSF52833">
    <property type="entry name" value="Thioredoxin-like"/>
    <property type="match status" value="1"/>
</dbReference>
<keyword evidence="2" id="KW-0813">Transport</keyword>
<dbReference type="NCBIfam" id="TIGR01068">
    <property type="entry name" value="thioredoxin"/>
    <property type="match status" value="1"/>
</dbReference>
<dbReference type="Pfam" id="PF00085">
    <property type="entry name" value="Thioredoxin"/>
    <property type="match status" value="1"/>
</dbReference>
<gene>
    <name evidence="9" type="primary">trxC</name>
    <name evidence="9" type="ORF">ABDB84_17950</name>
</gene>
<sequence>MLIVCTHCQTTNRVPPDRAGSDPVCAQCKTPLLDGHPVELTDSNFERVISRTELPIVIDFWAAWCGPCKMMAPHFEAAAARFKGRALFAKINSDNNPQAAARYAIRSLPTLLLLRGGQEIKRQPGAVQSAQIVAWVEAGV</sequence>
<dbReference type="InterPro" id="IPR036249">
    <property type="entry name" value="Thioredoxin-like_sf"/>
</dbReference>
<evidence type="ECO:0000313" key="10">
    <source>
        <dbReference type="Proteomes" id="UP001410394"/>
    </source>
</evidence>
<name>A0ABU9Z3P5_9RHOO</name>
<keyword evidence="3" id="KW-0479">Metal-binding</keyword>
<feature type="domain" description="Thioredoxin" evidence="8">
    <location>
        <begin position="18"/>
        <end position="140"/>
    </location>
</feature>
<evidence type="ECO:0000256" key="2">
    <source>
        <dbReference type="ARBA" id="ARBA00022448"/>
    </source>
</evidence>
<comment type="caution">
    <text evidence="9">The sequence shown here is derived from an EMBL/GenBank/DDBJ whole genome shotgun (WGS) entry which is preliminary data.</text>
</comment>
<dbReference type="InterPro" id="IPR005746">
    <property type="entry name" value="Thioredoxin"/>
</dbReference>
<organism evidence="9 10">
    <name type="scientific">Uliginosibacterium sediminicola</name>
    <dbReference type="NCBI Taxonomy" id="2024550"/>
    <lineage>
        <taxon>Bacteria</taxon>
        <taxon>Pseudomonadati</taxon>
        <taxon>Pseudomonadota</taxon>
        <taxon>Betaproteobacteria</taxon>
        <taxon>Rhodocyclales</taxon>
        <taxon>Zoogloeaceae</taxon>
        <taxon>Uliginosibacterium</taxon>
    </lineage>
</organism>
<dbReference type="RefSeq" id="WP_345921151.1">
    <property type="nucleotide sequence ID" value="NZ_JBDIVE010000012.1"/>
</dbReference>
<dbReference type="InterPro" id="IPR049299">
    <property type="entry name" value="Thio2_N"/>
</dbReference>
<dbReference type="InterPro" id="IPR017937">
    <property type="entry name" value="Thioredoxin_CS"/>
</dbReference>
<dbReference type="PRINTS" id="PR00421">
    <property type="entry name" value="THIOREDOXIN"/>
</dbReference>
<dbReference type="PANTHER" id="PTHR45663:SF11">
    <property type="entry name" value="GEO12009P1"/>
    <property type="match status" value="1"/>
</dbReference>
<keyword evidence="4" id="KW-0249">Electron transport</keyword>
<dbReference type="Pfam" id="PF21352">
    <property type="entry name" value="Zn_ribbon_Thio2"/>
    <property type="match status" value="1"/>
</dbReference>
<dbReference type="Proteomes" id="UP001410394">
    <property type="component" value="Unassembled WGS sequence"/>
</dbReference>
<evidence type="ECO:0000256" key="5">
    <source>
        <dbReference type="ARBA" id="ARBA00023157"/>
    </source>
</evidence>
<dbReference type="CDD" id="cd02947">
    <property type="entry name" value="TRX_family"/>
    <property type="match status" value="1"/>
</dbReference>
<dbReference type="Gene3D" id="3.40.30.10">
    <property type="entry name" value="Glutaredoxin"/>
    <property type="match status" value="1"/>
</dbReference>
<accession>A0ABU9Z3P5</accession>
<reference evidence="9 10" key="1">
    <citation type="journal article" date="2018" name="Int. J. Syst. Evol. Microbiol.">
        <title>Uliginosibacterium sediminicola sp. nov., isolated from freshwater sediment.</title>
        <authorList>
            <person name="Hwang W.M."/>
            <person name="Kim S.M."/>
            <person name="Kang K."/>
            <person name="Ahn T.Y."/>
        </authorList>
    </citation>
    <scope>NUCLEOTIDE SEQUENCE [LARGE SCALE GENOMIC DNA]</scope>
    <source>
        <strain evidence="9 10">M1-21</strain>
    </source>
</reference>